<dbReference type="Proteomes" id="UP000317494">
    <property type="component" value="Unassembled WGS sequence"/>
</dbReference>
<evidence type="ECO:0000313" key="5">
    <source>
        <dbReference type="Proteomes" id="UP000320475"/>
    </source>
</evidence>
<evidence type="ECO:0000313" key="3">
    <source>
        <dbReference type="EMBL" id="TPX53237.1"/>
    </source>
</evidence>
<dbReference type="OrthoDB" id="10001675at2759"/>
<keyword evidence="4" id="KW-1185">Reference proteome</keyword>
<evidence type="ECO:0000256" key="1">
    <source>
        <dbReference type="SAM" id="SignalP"/>
    </source>
</evidence>
<dbReference type="Proteomes" id="UP000320475">
    <property type="component" value="Unassembled WGS sequence"/>
</dbReference>
<dbReference type="STRING" id="286115.A0A507DGM3"/>
<accession>A0A507DGM3</accession>
<reference evidence="4 5" key="1">
    <citation type="journal article" date="2019" name="Sci. Rep.">
        <title>Comparative genomics of chytrid fungi reveal insights into the obligate biotrophic and pathogenic lifestyle of Synchytrium endobioticum.</title>
        <authorList>
            <person name="van de Vossenberg B.T.L.H."/>
            <person name="Warris S."/>
            <person name="Nguyen H.D.T."/>
            <person name="van Gent-Pelzer M.P.E."/>
            <person name="Joly D.L."/>
            <person name="van de Geest H.C."/>
            <person name="Bonants P.J.M."/>
            <person name="Smith D.S."/>
            <person name="Levesque C.A."/>
            <person name="van der Lee T.A.J."/>
        </authorList>
    </citation>
    <scope>NUCLEOTIDE SEQUENCE [LARGE SCALE GENOMIC DNA]</scope>
    <source>
        <strain evidence="2 5">LEV6574</strain>
        <strain evidence="3 4">MB42</strain>
    </source>
</reference>
<name>A0A507DGM3_9FUNG</name>
<proteinExistence type="predicted"/>
<evidence type="ECO:0008006" key="6">
    <source>
        <dbReference type="Google" id="ProtNLM"/>
    </source>
</evidence>
<sequence length="324" mass="36625">MGGRINFPSQIALLALLIVALFLVINYSSFASDHIQYTPDIPTASDAHLTSTGSGHGGGLKEVQIAKHLHFLYNIGDHEQKVYSQNGEDGVLQYLFANMGTKDKYYVEFGVWDGSECNTRFLWEHNGWDGLLMDGSAKAFDTRVIHNHFINESNIVSLFQKYNVPIKFDLLSVDLDSSDYWVSRAIFMGGYRPRVFIIEMNRNFDVDEAFTVSRTKLLWTEPAALFGVSPLGAAYLCNKFGYTLVYLDKQVVNGFCISRAALVDMIYAKTGFTVTEEEISHYLPPWSYVYRRVAPIAVDSLVKFKTEVQSLSEWKRIGENGEID</sequence>
<evidence type="ECO:0000313" key="4">
    <source>
        <dbReference type="Proteomes" id="UP000317494"/>
    </source>
</evidence>
<gene>
    <name evidence="2" type="ORF">SeLEV6574_g00758</name>
    <name evidence="3" type="ORF">SeMB42_g00901</name>
</gene>
<feature type="chain" id="PRO_5036363066" description="Methyltransferase FkbM domain-containing protein" evidence="1">
    <location>
        <begin position="32"/>
        <end position="324"/>
    </location>
</feature>
<feature type="signal peptide" evidence="1">
    <location>
        <begin position="1"/>
        <end position="31"/>
    </location>
</feature>
<protein>
    <recommendedName>
        <fullName evidence="6">Methyltransferase FkbM domain-containing protein</fullName>
    </recommendedName>
</protein>
<dbReference type="EMBL" id="QEAN01000020">
    <property type="protein sequence ID" value="TPX53237.1"/>
    <property type="molecule type" value="Genomic_DNA"/>
</dbReference>
<dbReference type="EMBL" id="QEAM01000014">
    <property type="protein sequence ID" value="TPX50696.1"/>
    <property type="molecule type" value="Genomic_DNA"/>
</dbReference>
<dbReference type="VEuPathDB" id="FungiDB:SeMB42_g00901"/>
<organism evidence="2 5">
    <name type="scientific">Synchytrium endobioticum</name>
    <dbReference type="NCBI Taxonomy" id="286115"/>
    <lineage>
        <taxon>Eukaryota</taxon>
        <taxon>Fungi</taxon>
        <taxon>Fungi incertae sedis</taxon>
        <taxon>Chytridiomycota</taxon>
        <taxon>Chytridiomycota incertae sedis</taxon>
        <taxon>Chytridiomycetes</taxon>
        <taxon>Synchytriales</taxon>
        <taxon>Synchytriaceae</taxon>
        <taxon>Synchytrium</taxon>
    </lineage>
</organism>
<keyword evidence="1" id="KW-0732">Signal</keyword>
<evidence type="ECO:0000313" key="2">
    <source>
        <dbReference type="EMBL" id="TPX50696.1"/>
    </source>
</evidence>
<comment type="caution">
    <text evidence="2">The sequence shown here is derived from an EMBL/GenBank/DDBJ whole genome shotgun (WGS) entry which is preliminary data.</text>
</comment>
<dbReference type="AlphaFoldDB" id="A0A507DGM3"/>